<reference evidence="16" key="1">
    <citation type="submission" date="2020-02" db="EMBL/GenBank/DDBJ databases">
        <authorList>
            <person name="Meier V. D."/>
        </authorList>
    </citation>
    <scope>NUCLEOTIDE SEQUENCE</scope>
    <source>
        <strain evidence="16">AVDCRST_MAG89</strain>
    </source>
</reference>
<dbReference type="PANTHER" id="PTHR47959">
    <property type="entry name" value="ATP-DEPENDENT RNA HELICASE RHLE-RELATED"/>
    <property type="match status" value="1"/>
</dbReference>
<feature type="compositionally biased region" description="Gly residues" evidence="12">
    <location>
        <begin position="482"/>
        <end position="507"/>
    </location>
</feature>
<evidence type="ECO:0000259" key="13">
    <source>
        <dbReference type="PROSITE" id="PS51192"/>
    </source>
</evidence>
<dbReference type="PROSITE" id="PS51194">
    <property type="entry name" value="HELICASE_CTER"/>
    <property type="match status" value="1"/>
</dbReference>
<evidence type="ECO:0000256" key="12">
    <source>
        <dbReference type="SAM" id="MobiDB-lite"/>
    </source>
</evidence>
<proteinExistence type="inferred from homology"/>
<evidence type="ECO:0000256" key="8">
    <source>
        <dbReference type="ARBA" id="ARBA00047984"/>
    </source>
</evidence>
<dbReference type="EC" id="3.6.4.13" evidence="1"/>
<dbReference type="InterPro" id="IPR027417">
    <property type="entry name" value="P-loop_NTPase"/>
</dbReference>
<dbReference type="PANTHER" id="PTHR47959:SF13">
    <property type="entry name" value="ATP-DEPENDENT RNA HELICASE RHLE"/>
    <property type="match status" value="1"/>
</dbReference>
<dbReference type="InterPro" id="IPR001650">
    <property type="entry name" value="Helicase_C-like"/>
</dbReference>
<dbReference type="GO" id="GO:0005829">
    <property type="term" value="C:cytosol"/>
    <property type="evidence" value="ECO:0007669"/>
    <property type="project" value="TreeGrafter"/>
</dbReference>
<organism evidence="16">
    <name type="scientific">uncultured Gemmatimonadota bacterium</name>
    <dbReference type="NCBI Taxonomy" id="203437"/>
    <lineage>
        <taxon>Bacteria</taxon>
        <taxon>Pseudomonadati</taxon>
        <taxon>Gemmatimonadota</taxon>
        <taxon>environmental samples</taxon>
    </lineage>
</organism>
<keyword evidence="4 11" id="KW-0378">Hydrolase</keyword>
<evidence type="ECO:0000256" key="10">
    <source>
        <dbReference type="PROSITE-ProRule" id="PRU00552"/>
    </source>
</evidence>
<dbReference type="InterPro" id="IPR044742">
    <property type="entry name" value="DEAD/DEAH_RhlB"/>
</dbReference>
<dbReference type="GO" id="GO:0003724">
    <property type="term" value="F:RNA helicase activity"/>
    <property type="evidence" value="ECO:0007669"/>
    <property type="project" value="UniProtKB-EC"/>
</dbReference>
<name>A0A6J4M5W0_9BACT</name>
<dbReference type="FunFam" id="3.40.50.300:FF:000108">
    <property type="entry name" value="ATP-dependent RNA helicase RhlE"/>
    <property type="match status" value="1"/>
</dbReference>
<dbReference type="SMART" id="SM00487">
    <property type="entry name" value="DEXDc"/>
    <property type="match status" value="1"/>
</dbReference>
<dbReference type="AlphaFoldDB" id="A0A6J4M5W0"/>
<dbReference type="InterPro" id="IPR011545">
    <property type="entry name" value="DEAD/DEAH_box_helicase_dom"/>
</dbReference>
<keyword evidence="3 11" id="KW-0547">Nucleotide-binding</keyword>
<dbReference type="Pfam" id="PF00270">
    <property type="entry name" value="DEAD"/>
    <property type="match status" value="1"/>
</dbReference>
<dbReference type="CDD" id="cd00268">
    <property type="entry name" value="DEADc"/>
    <property type="match status" value="1"/>
</dbReference>
<feature type="region of interest" description="Disordered" evidence="12">
    <location>
        <begin position="433"/>
        <end position="513"/>
    </location>
</feature>
<evidence type="ECO:0000256" key="5">
    <source>
        <dbReference type="ARBA" id="ARBA00022806"/>
    </source>
</evidence>
<feature type="domain" description="Helicase ATP-binding" evidence="13">
    <location>
        <begin position="65"/>
        <end position="236"/>
    </location>
</feature>
<evidence type="ECO:0000259" key="15">
    <source>
        <dbReference type="PROSITE" id="PS51195"/>
    </source>
</evidence>
<dbReference type="EMBL" id="CADCTV010000649">
    <property type="protein sequence ID" value="CAA9350754.1"/>
    <property type="molecule type" value="Genomic_DNA"/>
</dbReference>
<dbReference type="InterPro" id="IPR000629">
    <property type="entry name" value="RNA-helicase_DEAD-box_CS"/>
</dbReference>
<dbReference type="SMART" id="SM00490">
    <property type="entry name" value="HELICc"/>
    <property type="match status" value="1"/>
</dbReference>
<dbReference type="GO" id="GO:0005524">
    <property type="term" value="F:ATP binding"/>
    <property type="evidence" value="ECO:0007669"/>
    <property type="project" value="UniProtKB-KW"/>
</dbReference>
<feature type="domain" description="DEAD-box RNA helicase Q" evidence="15">
    <location>
        <begin position="34"/>
        <end position="62"/>
    </location>
</feature>
<feature type="short sequence motif" description="Q motif" evidence="10">
    <location>
        <begin position="34"/>
        <end position="62"/>
    </location>
</feature>
<dbReference type="GO" id="GO:0009266">
    <property type="term" value="P:response to temperature stimulus"/>
    <property type="evidence" value="ECO:0007669"/>
    <property type="project" value="UniProtKB-ARBA"/>
</dbReference>
<evidence type="ECO:0000256" key="2">
    <source>
        <dbReference type="ARBA" id="ARBA00022490"/>
    </source>
</evidence>
<feature type="domain" description="Helicase C-terminal" evidence="14">
    <location>
        <begin position="247"/>
        <end position="407"/>
    </location>
</feature>
<dbReference type="GO" id="GO:0003676">
    <property type="term" value="F:nucleic acid binding"/>
    <property type="evidence" value="ECO:0007669"/>
    <property type="project" value="InterPro"/>
</dbReference>
<keyword evidence="6 11" id="KW-0067">ATP-binding</keyword>
<accession>A0A6J4M5W0</accession>
<evidence type="ECO:0000256" key="1">
    <source>
        <dbReference type="ARBA" id="ARBA00012552"/>
    </source>
</evidence>
<comment type="catalytic activity">
    <reaction evidence="8">
        <text>ATP + H2O = ADP + phosphate + H(+)</text>
        <dbReference type="Rhea" id="RHEA:13065"/>
        <dbReference type="ChEBI" id="CHEBI:15377"/>
        <dbReference type="ChEBI" id="CHEBI:15378"/>
        <dbReference type="ChEBI" id="CHEBI:30616"/>
        <dbReference type="ChEBI" id="CHEBI:43474"/>
        <dbReference type="ChEBI" id="CHEBI:456216"/>
        <dbReference type="EC" id="3.6.4.13"/>
    </reaction>
</comment>
<dbReference type="PROSITE" id="PS51195">
    <property type="entry name" value="Q_MOTIF"/>
    <property type="match status" value="1"/>
</dbReference>
<dbReference type="PROSITE" id="PS51192">
    <property type="entry name" value="HELICASE_ATP_BIND_1"/>
    <property type="match status" value="1"/>
</dbReference>
<dbReference type="GO" id="GO:0016787">
    <property type="term" value="F:hydrolase activity"/>
    <property type="evidence" value="ECO:0007669"/>
    <property type="project" value="UniProtKB-KW"/>
</dbReference>
<evidence type="ECO:0000256" key="11">
    <source>
        <dbReference type="RuleBase" id="RU000492"/>
    </source>
</evidence>
<sequence length="513" mass="55910">MEHPYRTAGLFPSPAVLLCRPAPSGGLTGSTERMSFDNLGLHATLLRAVSELGYTRATPIQEQSIPSALQGRDVLACAMTGSGKTAAFALPVIQRLMDGPRRKTRALVLSPTRELAAQIHEQFVALGRHTGIRAAAVFGGVGMKPQEQAFRDGVEVIVATPGRLLDHLQYPYARLDGVEILVLDEADRMLDMGFLPDIRRVLKHVPTQRQTLFFSATMPPPIHALSRDMLKQPATVDLQRKAAPATGIKQAVYPVSQEMKAHLFLELLKRGEVGSVIVFCRTKHRSNRLSDFLDKHGVPNARIHGNRSQTARTDALAGFKQGRYRVLVATDIVARGIDVEALEHVVNFDVPHVPEDYVHRVGRTARAEATGDAYTFVSPEEESDLRDIERAIGKQLPRITVEGFDYRAKPAERFEVPIAERIAEIRKRKAEERARAKEKAERKAQREQQEASRGPARAPARPSGDRGPRSEGGRPSQPSRGGMAGVGGGGRPASGRSQGGRGGGPGRGAPRQG</sequence>
<keyword evidence="5 11" id="KW-0347">Helicase</keyword>
<evidence type="ECO:0000256" key="9">
    <source>
        <dbReference type="ARBA" id="ARBA00074363"/>
    </source>
</evidence>
<dbReference type="CDD" id="cd18787">
    <property type="entry name" value="SF2_C_DEAD"/>
    <property type="match status" value="1"/>
</dbReference>
<gene>
    <name evidence="16" type="ORF">AVDCRST_MAG89-3118</name>
</gene>
<evidence type="ECO:0000313" key="16">
    <source>
        <dbReference type="EMBL" id="CAA9350754.1"/>
    </source>
</evidence>
<protein>
    <recommendedName>
        <fullName evidence="9">DEAD-box ATP-dependent RNA helicase RhpA</fullName>
        <ecNumber evidence="1">3.6.4.13</ecNumber>
    </recommendedName>
</protein>
<feature type="compositionally biased region" description="Low complexity" evidence="12">
    <location>
        <begin position="451"/>
        <end position="462"/>
    </location>
</feature>
<evidence type="ECO:0000256" key="4">
    <source>
        <dbReference type="ARBA" id="ARBA00022801"/>
    </source>
</evidence>
<dbReference type="InterPro" id="IPR014001">
    <property type="entry name" value="Helicase_ATP-bd"/>
</dbReference>
<feature type="compositionally biased region" description="Basic and acidic residues" evidence="12">
    <location>
        <begin position="463"/>
        <end position="472"/>
    </location>
</feature>
<feature type="compositionally biased region" description="Basic and acidic residues" evidence="12">
    <location>
        <begin position="433"/>
        <end position="450"/>
    </location>
</feature>
<dbReference type="InterPro" id="IPR014014">
    <property type="entry name" value="RNA_helicase_DEAD_Q_motif"/>
</dbReference>
<dbReference type="PROSITE" id="PS00039">
    <property type="entry name" value="DEAD_ATP_HELICASE"/>
    <property type="match status" value="1"/>
</dbReference>
<dbReference type="GO" id="GO:0042255">
    <property type="term" value="P:ribosome assembly"/>
    <property type="evidence" value="ECO:0007669"/>
    <property type="project" value="UniProtKB-ARBA"/>
</dbReference>
<comment type="similarity">
    <text evidence="7 11">Belongs to the DEAD box helicase family.</text>
</comment>
<dbReference type="Pfam" id="PF00271">
    <property type="entry name" value="Helicase_C"/>
    <property type="match status" value="1"/>
</dbReference>
<dbReference type="SUPFAM" id="SSF52540">
    <property type="entry name" value="P-loop containing nucleoside triphosphate hydrolases"/>
    <property type="match status" value="1"/>
</dbReference>
<dbReference type="Gene3D" id="3.40.50.300">
    <property type="entry name" value="P-loop containing nucleotide triphosphate hydrolases"/>
    <property type="match status" value="2"/>
</dbReference>
<dbReference type="InterPro" id="IPR050079">
    <property type="entry name" value="DEAD_box_RNA_helicase"/>
</dbReference>
<keyword evidence="2" id="KW-0963">Cytoplasm</keyword>
<evidence type="ECO:0000259" key="14">
    <source>
        <dbReference type="PROSITE" id="PS51194"/>
    </source>
</evidence>
<evidence type="ECO:0000256" key="7">
    <source>
        <dbReference type="ARBA" id="ARBA00038437"/>
    </source>
</evidence>
<evidence type="ECO:0000256" key="6">
    <source>
        <dbReference type="ARBA" id="ARBA00022840"/>
    </source>
</evidence>
<evidence type="ECO:0000256" key="3">
    <source>
        <dbReference type="ARBA" id="ARBA00022741"/>
    </source>
</evidence>